<dbReference type="SMART" id="SM00108">
    <property type="entry name" value="B_lectin"/>
    <property type="match status" value="1"/>
</dbReference>
<dbReference type="CDD" id="cd01098">
    <property type="entry name" value="PAN_AP_plant"/>
    <property type="match status" value="1"/>
</dbReference>
<dbReference type="Pfam" id="PF01453">
    <property type="entry name" value="B_lectin"/>
    <property type="match status" value="1"/>
</dbReference>
<evidence type="ECO:0000313" key="6">
    <source>
        <dbReference type="EMBL" id="KAL3733887.1"/>
    </source>
</evidence>
<dbReference type="AlphaFoldDB" id="A0ABD3K4R6"/>
<dbReference type="InterPro" id="IPR036426">
    <property type="entry name" value="Bulb-type_lectin_dom_sf"/>
</dbReference>
<dbReference type="PROSITE" id="PS50927">
    <property type="entry name" value="BULB_LECTIN"/>
    <property type="match status" value="1"/>
</dbReference>
<dbReference type="InterPro" id="IPR035446">
    <property type="entry name" value="SLSG/EP1"/>
</dbReference>
<dbReference type="InterPro" id="IPR001480">
    <property type="entry name" value="Bulb-type_lectin_dom"/>
</dbReference>
<evidence type="ECO:0000313" key="7">
    <source>
        <dbReference type="Proteomes" id="UP001634007"/>
    </source>
</evidence>
<feature type="domain" description="Bulb-type lectin" evidence="5">
    <location>
        <begin position="39"/>
        <end position="158"/>
    </location>
</feature>
<dbReference type="CDD" id="cd00028">
    <property type="entry name" value="B_lectin"/>
    <property type="match status" value="1"/>
</dbReference>
<dbReference type="PANTHER" id="PTHR32444">
    <property type="entry name" value="BULB-TYPE LECTIN DOMAIN-CONTAINING PROTEIN"/>
    <property type="match status" value="1"/>
</dbReference>
<dbReference type="Gene3D" id="2.90.10.10">
    <property type="entry name" value="Bulb-type lectin domain"/>
    <property type="match status" value="1"/>
</dbReference>
<feature type="chain" id="PRO_5044859309" description="Bulb-type lectin domain-containing protein" evidence="4">
    <location>
        <begin position="23"/>
        <end position="440"/>
    </location>
</feature>
<evidence type="ECO:0000256" key="2">
    <source>
        <dbReference type="ARBA" id="ARBA00023157"/>
    </source>
</evidence>
<dbReference type="PIRSF" id="PIRSF002686">
    <property type="entry name" value="SLG"/>
    <property type="match status" value="1"/>
</dbReference>
<reference evidence="6 7" key="1">
    <citation type="submission" date="2024-11" db="EMBL/GenBank/DDBJ databases">
        <title>Chromosome-level genome assembly of Eucalyptus globulus Labill. provides insights into its genome evolution.</title>
        <authorList>
            <person name="Li X."/>
        </authorList>
    </citation>
    <scope>NUCLEOTIDE SEQUENCE [LARGE SCALE GENOMIC DNA]</scope>
    <source>
        <strain evidence="6">CL2024</strain>
        <tissue evidence="6">Fresh tender leaves</tissue>
    </source>
</reference>
<dbReference type="Proteomes" id="UP001634007">
    <property type="component" value="Unassembled WGS sequence"/>
</dbReference>
<evidence type="ECO:0000256" key="1">
    <source>
        <dbReference type="ARBA" id="ARBA00022729"/>
    </source>
</evidence>
<dbReference type="EMBL" id="JBJKBG010000006">
    <property type="protein sequence ID" value="KAL3733887.1"/>
    <property type="molecule type" value="Genomic_DNA"/>
</dbReference>
<organism evidence="6 7">
    <name type="scientific">Eucalyptus globulus</name>
    <name type="common">Tasmanian blue gum</name>
    <dbReference type="NCBI Taxonomy" id="34317"/>
    <lineage>
        <taxon>Eukaryota</taxon>
        <taxon>Viridiplantae</taxon>
        <taxon>Streptophyta</taxon>
        <taxon>Embryophyta</taxon>
        <taxon>Tracheophyta</taxon>
        <taxon>Spermatophyta</taxon>
        <taxon>Magnoliopsida</taxon>
        <taxon>eudicotyledons</taxon>
        <taxon>Gunneridae</taxon>
        <taxon>Pentapetalae</taxon>
        <taxon>rosids</taxon>
        <taxon>malvids</taxon>
        <taxon>Myrtales</taxon>
        <taxon>Myrtaceae</taxon>
        <taxon>Myrtoideae</taxon>
        <taxon>Eucalypteae</taxon>
        <taxon>Eucalyptus</taxon>
    </lineage>
</organism>
<evidence type="ECO:0000259" key="5">
    <source>
        <dbReference type="PROSITE" id="PS50927"/>
    </source>
</evidence>
<keyword evidence="7" id="KW-1185">Reference proteome</keyword>
<proteinExistence type="predicted"/>
<gene>
    <name evidence="6" type="ORF">ACJRO7_023267</name>
</gene>
<comment type="caution">
    <text evidence="6">The sequence shown here is derived from an EMBL/GenBank/DDBJ whole genome shotgun (WGS) entry which is preliminary data.</text>
</comment>
<name>A0ABD3K4R6_EUCGL</name>
<protein>
    <recommendedName>
        <fullName evidence="5">Bulb-type lectin domain-containing protein</fullName>
    </recommendedName>
</protein>
<dbReference type="PANTHER" id="PTHR32444:SF10">
    <property type="entry name" value="CURCULIN-LIKE (MANNOSE-BINDING) LECTIN FAMILY PROTEIN-RELATED"/>
    <property type="match status" value="1"/>
</dbReference>
<evidence type="ECO:0000256" key="3">
    <source>
        <dbReference type="ARBA" id="ARBA00023180"/>
    </source>
</evidence>
<keyword evidence="2" id="KW-1015">Disulfide bond</keyword>
<dbReference type="FunFam" id="2.90.10.30:FF:000003">
    <property type="entry name" value="Os04g0303100 protein"/>
    <property type="match status" value="1"/>
</dbReference>
<keyword evidence="1 4" id="KW-0732">Signal</keyword>
<keyword evidence="3" id="KW-0325">Glycoprotein</keyword>
<accession>A0ABD3K4R6</accession>
<feature type="signal peptide" evidence="4">
    <location>
        <begin position="1"/>
        <end position="22"/>
    </location>
</feature>
<dbReference type="SUPFAM" id="SSF51110">
    <property type="entry name" value="alpha-D-mannose-specific plant lectins"/>
    <property type="match status" value="1"/>
</dbReference>
<sequence>MSSSMSLLRSLLLLSLSLLARAAVPPSAQFKFVNEGEFGPYVVEYDGNYRTISIFSSPFQLCFYNTTPNAFTLALRMATTRSESLFRWVWEANRGKPVRENATFALGADGNLVLANADGQVVWQSRTTNKGVVGFQLLPNGNMVLYDSKGNFVWQSFDSPTDTLLVGQSLRAGAVSKLVSRASETDNSNGPYSLVMEPKQLSLYYTSKNSPKPLLYYTFAEKMYLGNESLGQVTLETAPETDEGYAYEITLKYAAANKTSGMGGGLILARPKYNSTLTILRLGIDGNLRAYTYYDKVDYRAWEVTFSLFSRDGDWDTECQLPSRCGNFGLCADSQCVACPSANGLLGWSESCAPPRVTSCRPGGFGYYKLAGVDHFLSKYTKGEGPMKEGDCGGKCSKDCKCLGYFYNQETSRCWIAYELKTLTKVANSTHVGYIKVSKQ</sequence>
<evidence type="ECO:0000256" key="4">
    <source>
        <dbReference type="SAM" id="SignalP"/>
    </source>
</evidence>